<sequence>MSANNISYPCDVCHRPTSMWCSRCQRAWYCCEEHLQQAWPQHRKSCTPVNTAPPTISQSVGMYGQQEAFSFCALLLSTNEDRARIIEIKCTPTSSATRQTCPSPLVNSYFPESTPASLILTQGLNQEPLRFPLQVWYCPVSMARASPPNKAIHRITSGQMRKTWCGPVVVLKYSGSRRQTYSDATTHDLGTLSAYFISLS</sequence>
<evidence type="ECO:0000256" key="2">
    <source>
        <dbReference type="ARBA" id="ARBA00022771"/>
    </source>
</evidence>
<organism evidence="6 7">
    <name type="scientific">Sistotremastrum niveocremeum HHB9708</name>
    <dbReference type="NCBI Taxonomy" id="1314777"/>
    <lineage>
        <taxon>Eukaryota</taxon>
        <taxon>Fungi</taxon>
        <taxon>Dikarya</taxon>
        <taxon>Basidiomycota</taxon>
        <taxon>Agaricomycotina</taxon>
        <taxon>Agaricomycetes</taxon>
        <taxon>Sistotremastrales</taxon>
        <taxon>Sistotremastraceae</taxon>
        <taxon>Sertulicium</taxon>
        <taxon>Sertulicium niveocremeum</taxon>
    </lineage>
</organism>
<keyword evidence="3" id="KW-0862">Zinc</keyword>
<evidence type="ECO:0000313" key="7">
    <source>
        <dbReference type="Proteomes" id="UP000076722"/>
    </source>
</evidence>
<dbReference type="STRING" id="1314777.A0A164VZG9"/>
<evidence type="ECO:0000259" key="5">
    <source>
        <dbReference type="PROSITE" id="PS50865"/>
    </source>
</evidence>
<reference evidence="6 7" key="1">
    <citation type="journal article" date="2016" name="Mol. Biol. Evol.">
        <title>Comparative Genomics of Early-Diverging Mushroom-Forming Fungi Provides Insights into the Origins of Lignocellulose Decay Capabilities.</title>
        <authorList>
            <person name="Nagy L.G."/>
            <person name="Riley R."/>
            <person name="Tritt A."/>
            <person name="Adam C."/>
            <person name="Daum C."/>
            <person name="Floudas D."/>
            <person name="Sun H."/>
            <person name="Yadav J.S."/>
            <person name="Pangilinan J."/>
            <person name="Larsson K.H."/>
            <person name="Matsuura K."/>
            <person name="Barry K."/>
            <person name="Labutti K."/>
            <person name="Kuo R."/>
            <person name="Ohm R.A."/>
            <person name="Bhattacharya S.S."/>
            <person name="Shirouzu T."/>
            <person name="Yoshinaga Y."/>
            <person name="Martin F.M."/>
            <person name="Grigoriev I.V."/>
            <person name="Hibbett D.S."/>
        </authorList>
    </citation>
    <scope>NUCLEOTIDE SEQUENCE [LARGE SCALE GENOMIC DNA]</scope>
    <source>
        <strain evidence="6 7">HHB9708</strain>
    </source>
</reference>
<dbReference type="Pfam" id="PF01753">
    <property type="entry name" value="zf-MYND"/>
    <property type="match status" value="1"/>
</dbReference>
<dbReference type="GO" id="GO:0008270">
    <property type="term" value="F:zinc ion binding"/>
    <property type="evidence" value="ECO:0007669"/>
    <property type="project" value="UniProtKB-KW"/>
</dbReference>
<dbReference type="PROSITE" id="PS50865">
    <property type="entry name" value="ZF_MYND_2"/>
    <property type="match status" value="1"/>
</dbReference>
<dbReference type="PROSITE" id="PS01360">
    <property type="entry name" value="ZF_MYND_1"/>
    <property type="match status" value="1"/>
</dbReference>
<evidence type="ECO:0000256" key="3">
    <source>
        <dbReference type="ARBA" id="ARBA00022833"/>
    </source>
</evidence>
<dbReference type="OrthoDB" id="437457at2759"/>
<feature type="domain" description="MYND-type" evidence="5">
    <location>
        <begin position="10"/>
        <end position="46"/>
    </location>
</feature>
<dbReference type="Gene3D" id="6.10.140.2220">
    <property type="match status" value="1"/>
</dbReference>
<dbReference type="Proteomes" id="UP000076722">
    <property type="component" value="Unassembled WGS sequence"/>
</dbReference>
<evidence type="ECO:0000256" key="4">
    <source>
        <dbReference type="PROSITE-ProRule" id="PRU00134"/>
    </source>
</evidence>
<dbReference type="EMBL" id="KV419404">
    <property type="protein sequence ID" value="KZS94613.1"/>
    <property type="molecule type" value="Genomic_DNA"/>
</dbReference>
<dbReference type="AlphaFoldDB" id="A0A164VZG9"/>
<protein>
    <recommendedName>
        <fullName evidence="5">MYND-type domain-containing protein</fullName>
    </recommendedName>
</protein>
<proteinExistence type="predicted"/>
<dbReference type="InterPro" id="IPR002893">
    <property type="entry name" value="Znf_MYND"/>
</dbReference>
<accession>A0A164VZG9</accession>
<dbReference type="SUPFAM" id="SSF144232">
    <property type="entry name" value="HIT/MYND zinc finger-like"/>
    <property type="match status" value="1"/>
</dbReference>
<keyword evidence="1" id="KW-0479">Metal-binding</keyword>
<keyword evidence="2 4" id="KW-0863">Zinc-finger</keyword>
<keyword evidence="7" id="KW-1185">Reference proteome</keyword>
<evidence type="ECO:0000313" key="6">
    <source>
        <dbReference type="EMBL" id="KZS94613.1"/>
    </source>
</evidence>
<gene>
    <name evidence="6" type="ORF">SISNIDRAFT_453563</name>
</gene>
<name>A0A164VZG9_9AGAM</name>
<evidence type="ECO:0000256" key="1">
    <source>
        <dbReference type="ARBA" id="ARBA00022723"/>
    </source>
</evidence>